<evidence type="ECO:0000313" key="1">
    <source>
        <dbReference type="EMBL" id="KAK7864996.1"/>
    </source>
</evidence>
<evidence type="ECO:0000313" key="2">
    <source>
        <dbReference type="Proteomes" id="UP001378592"/>
    </source>
</evidence>
<proteinExistence type="predicted"/>
<keyword evidence="2" id="KW-1185">Reference proteome</keyword>
<sequence length="112" mass="12822">MASEETNSQISKSKNASEDEAEYDNFYFNLKHATTQHIIQQEKLLGDVLELKLNVHNTVAELSLLETPEKKINLLSTDKLLDSHKRYLSFVSSCHSPDNTKNVDKRVEMNKT</sequence>
<dbReference type="Proteomes" id="UP001378592">
    <property type="component" value="Unassembled WGS sequence"/>
</dbReference>
<dbReference type="AlphaFoldDB" id="A0AAN9VKN3"/>
<accession>A0AAN9VKN3</accession>
<gene>
    <name evidence="1" type="ORF">R5R35_000023</name>
</gene>
<reference evidence="1 2" key="1">
    <citation type="submission" date="2024-03" db="EMBL/GenBank/DDBJ databases">
        <title>The genome assembly and annotation of the cricket Gryllus longicercus Weissman &amp; Gray.</title>
        <authorList>
            <person name="Szrajer S."/>
            <person name="Gray D."/>
            <person name="Ylla G."/>
        </authorList>
    </citation>
    <scope>NUCLEOTIDE SEQUENCE [LARGE SCALE GENOMIC DNA]</scope>
    <source>
        <strain evidence="1">DAG 2021-001</strain>
        <tissue evidence="1">Whole body minus gut</tissue>
    </source>
</reference>
<dbReference type="EMBL" id="JAZDUA010000188">
    <property type="protein sequence ID" value="KAK7864996.1"/>
    <property type="molecule type" value="Genomic_DNA"/>
</dbReference>
<protein>
    <submittedName>
        <fullName evidence="1">Uncharacterized protein</fullName>
    </submittedName>
</protein>
<name>A0AAN9VKN3_9ORTH</name>
<organism evidence="1 2">
    <name type="scientific">Gryllus longicercus</name>
    <dbReference type="NCBI Taxonomy" id="2509291"/>
    <lineage>
        <taxon>Eukaryota</taxon>
        <taxon>Metazoa</taxon>
        <taxon>Ecdysozoa</taxon>
        <taxon>Arthropoda</taxon>
        <taxon>Hexapoda</taxon>
        <taxon>Insecta</taxon>
        <taxon>Pterygota</taxon>
        <taxon>Neoptera</taxon>
        <taxon>Polyneoptera</taxon>
        <taxon>Orthoptera</taxon>
        <taxon>Ensifera</taxon>
        <taxon>Gryllidea</taxon>
        <taxon>Grylloidea</taxon>
        <taxon>Gryllidae</taxon>
        <taxon>Gryllinae</taxon>
        <taxon>Gryllus</taxon>
    </lineage>
</organism>
<comment type="caution">
    <text evidence="1">The sequence shown here is derived from an EMBL/GenBank/DDBJ whole genome shotgun (WGS) entry which is preliminary data.</text>
</comment>